<evidence type="ECO:0000313" key="2">
    <source>
        <dbReference type="EMBL" id="OBZ72020.1"/>
    </source>
</evidence>
<feature type="region of interest" description="Disordered" evidence="1">
    <location>
        <begin position="162"/>
        <end position="212"/>
    </location>
</feature>
<dbReference type="EMBL" id="LUGG01000009">
    <property type="protein sequence ID" value="OBZ72020.1"/>
    <property type="molecule type" value="Genomic_DNA"/>
</dbReference>
<protein>
    <submittedName>
        <fullName evidence="2">Uncharacterized protein</fullName>
    </submittedName>
</protein>
<name>A0A1C7M521_GRIFR</name>
<keyword evidence="3" id="KW-1185">Reference proteome</keyword>
<reference evidence="2 3" key="1">
    <citation type="submission" date="2016-03" db="EMBL/GenBank/DDBJ databases">
        <title>Whole genome sequencing of Grifola frondosa 9006-11.</title>
        <authorList>
            <person name="Min B."/>
            <person name="Park H."/>
            <person name="Kim J.-G."/>
            <person name="Cho H."/>
            <person name="Oh Y.-L."/>
            <person name="Kong W.-S."/>
            <person name="Choi I.-G."/>
        </authorList>
    </citation>
    <scope>NUCLEOTIDE SEQUENCE [LARGE SCALE GENOMIC DNA]</scope>
    <source>
        <strain evidence="2 3">9006-11</strain>
    </source>
</reference>
<organism evidence="2 3">
    <name type="scientific">Grifola frondosa</name>
    <name type="common">Maitake</name>
    <name type="synonym">Polyporus frondosus</name>
    <dbReference type="NCBI Taxonomy" id="5627"/>
    <lineage>
        <taxon>Eukaryota</taxon>
        <taxon>Fungi</taxon>
        <taxon>Dikarya</taxon>
        <taxon>Basidiomycota</taxon>
        <taxon>Agaricomycotina</taxon>
        <taxon>Agaricomycetes</taxon>
        <taxon>Polyporales</taxon>
        <taxon>Grifolaceae</taxon>
        <taxon>Grifola</taxon>
    </lineage>
</organism>
<gene>
    <name evidence="2" type="ORF">A0H81_07375</name>
</gene>
<dbReference type="OMA" id="WEAMDLA"/>
<dbReference type="Proteomes" id="UP000092993">
    <property type="component" value="Unassembled WGS sequence"/>
</dbReference>
<dbReference type="AlphaFoldDB" id="A0A1C7M521"/>
<evidence type="ECO:0000313" key="3">
    <source>
        <dbReference type="Proteomes" id="UP000092993"/>
    </source>
</evidence>
<evidence type="ECO:0000256" key="1">
    <source>
        <dbReference type="SAM" id="MobiDB-lite"/>
    </source>
</evidence>
<comment type="caution">
    <text evidence="2">The sequence shown here is derived from an EMBL/GenBank/DDBJ whole genome shotgun (WGS) entry which is preliminary data.</text>
</comment>
<feature type="compositionally biased region" description="Low complexity" evidence="1">
    <location>
        <begin position="203"/>
        <end position="212"/>
    </location>
</feature>
<feature type="compositionally biased region" description="Basic and acidic residues" evidence="1">
    <location>
        <begin position="162"/>
        <end position="186"/>
    </location>
</feature>
<sequence length="285" mass="30120">MEEPSMEALLAASESPHIPTTASWGARAWEAMDLAPGVTVKHIGETALDGDSLEGSMTVLGPGCRRGSGKGSGARGRGDRRVVTAIFTPTSDAAESILQAPLRDQEATAQTLEKAAKIDADAQTVDPEDTREQGLEAELAATRTLVDSFRRRLEVVEQKVAELERRENDPERKADKFTSGTEKEGRCPAQEDLSVTQGDKGVSPAATSSSLGSSLLSLPSTLLPTTLQGLNFPSGIFSTTSDPDDEPASISDLPSYVFLVGLGVCAVVVRVMLRKVAGRGSGWRP</sequence>
<proteinExistence type="predicted"/>
<dbReference type="OrthoDB" id="2425321at2759"/>
<accession>A0A1C7M521</accession>